<feature type="non-terminal residue" evidence="5">
    <location>
        <position position="1"/>
    </location>
</feature>
<dbReference type="OMA" id="ECEDTSH"/>
<evidence type="ECO:0000313" key="5">
    <source>
        <dbReference type="EMBL" id="CAE8601551.1"/>
    </source>
</evidence>
<dbReference type="SUPFAM" id="SSF82895">
    <property type="entry name" value="TSP-1 type 1 repeat"/>
    <property type="match status" value="6"/>
</dbReference>
<keyword evidence="2" id="KW-1015">Disulfide bond</keyword>
<dbReference type="Pfam" id="PF00090">
    <property type="entry name" value="TSP_1"/>
    <property type="match status" value="3"/>
</dbReference>
<dbReference type="PANTHER" id="PTHR11311">
    <property type="entry name" value="SPONDIN"/>
    <property type="match status" value="1"/>
</dbReference>
<comment type="caution">
    <text evidence="5">The sequence shown here is derived from an EMBL/GenBank/DDBJ whole genome shotgun (WGS) entry which is preliminary data.</text>
</comment>
<dbReference type="GO" id="GO:0031012">
    <property type="term" value="C:extracellular matrix"/>
    <property type="evidence" value="ECO:0007669"/>
    <property type="project" value="TreeGrafter"/>
</dbReference>
<dbReference type="InterPro" id="IPR036383">
    <property type="entry name" value="TSP1_rpt_sf"/>
</dbReference>
<evidence type="ECO:0000256" key="3">
    <source>
        <dbReference type="ARBA" id="ARBA00023180"/>
    </source>
</evidence>
<dbReference type="Gene3D" id="2.20.100.10">
    <property type="entry name" value="Thrombospondin type-1 (TSP1) repeat"/>
    <property type="match status" value="6"/>
</dbReference>
<organism evidence="5 6">
    <name type="scientific">Polarella glacialis</name>
    <name type="common">Dinoflagellate</name>
    <dbReference type="NCBI Taxonomy" id="89957"/>
    <lineage>
        <taxon>Eukaryota</taxon>
        <taxon>Sar</taxon>
        <taxon>Alveolata</taxon>
        <taxon>Dinophyceae</taxon>
        <taxon>Suessiales</taxon>
        <taxon>Suessiaceae</taxon>
        <taxon>Polarella</taxon>
    </lineage>
</organism>
<accession>A0A813EKA0</accession>
<evidence type="ECO:0000259" key="4">
    <source>
        <dbReference type="Pfam" id="PF19028"/>
    </source>
</evidence>
<dbReference type="InterPro" id="IPR051418">
    <property type="entry name" value="Spondin/Thrombospondin_T1"/>
</dbReference>
<evidence type="ECO:0000313" key="6">
    <source>
        <dbReference type="Proteomes" id="UP000654075"/>
    </source>
</evidence>
<dbReference type="InterPro" id="IPR044004">
    <property type="entry name" value="TSP1_spondin_dom"/>
</dbReference>
<dbReference type="SMART" id="SM00209">
    <property type="entry name" value="TSP1"/>
    <property type="match status" value="8"/>
</dbReference>
<dbReference type="EMBL" id="CAJNNV010013282">
    <property type="protein sequence ID" value="CAE8601551.1"/>
    <property type="molecule type" value="Genomic_DNA"/>
</dbReference>
<keyword evidence="3" id="KW-0325">Glycoprotein</keyword>
<dbReference type="PROSITE" id="PS50092">
    <property type="entry name" value="TSP1"/>
    <property type="match status" value="5"/>
</dbReference>
<dbReference type="PANTHER" id="PTHR11311:SF15">
    <property type="entry name" value="SPONDIN-2"/>
    <property type="match status" value="1"/>
</dbReference>
<evidence type="ECO:0000256" key="2">
    <source>
        <dbReference type="ARBA" id="ARBA00023157"/>
    </source>
</evidence>
<protein>
    <recommendedName>
        <fullName evidence="4">Spondin-like TSP1 domain-containing protein</fullName>
    </recommendedName>
</protein>
<dbReference type="Proteomes" id="UP000654075">
    <property type="component" value="Unassembled WGS sequence"/>
</dbReference>
<name>A0A813EKA0_POLGL</name>
<dbReference type="GO" id="GO:0007155">
    <property type="term" value="P:cell adhesion"/>
    <property type="evidence" value="ECO:0007669"/>
    <property type="project" value="TreeGrafter"/>
</dbReference>
<evidence type="ECO:0000256" key="1">
    <source>
        <dbReference type="ARBA" id="ARBA00022729"/>
    </source>
</evidence>
<dbReference type="AlphaFoldDB" id="A0A813EKA0"/>
<proteinExistence type="predicted"/>
<sequence>AWEQCSATCGGGQEVRKRRVEQPSSSGGLPCSDQLTVTRGCATQSCEPTVVQDCIWSTWSSWGDCSHCGGQRWRHRTIEQLPNAEGRLCVDQSAKEVSNCSSTCYEEKYCAWSEWSSPQCSGQCGSTTTMRNRAMHLVDASSDFLFLGEKHSSCLGSQLDVAMCPFNQACKEECVPRACAFGVWSDWNEPTCVGLCERKRVIAQMNNECGAPCAGPLDETKRCETECGKPINCVMSEWTAWSHCANITQIGMVGQRYRKREVLEKPHNGGNACGGDLVETKACDQEMPEPCIFSTWHSWTMCSAQCGEGKHTRVRHILQASDDGGRQCRGALEEIASCRVWDAARCEVEQDCEFGSWAEWGSCGFSMQRERNRVLSKRAQLGGLPCLGPVHETETCHRAKVDCDMSAWTAWDECSRTCGAGQTRRQRQIQKFPAHGG</sequence>
<keyword evidence="6" id="KW-1185">Reference proteome</keyword>
<reference evidence="5" key="1">
    <citation type="submission" date="2021-02" db="EMBL/GenBank/DDBJ databases">
        <authorList>
            <person name="Dougan E. K."/>
            <person name="Rhodes N."/>
            <person name="Thang M."/>
            <person name="Chan C."/>
        </authorList>
    </citation>
    <scope>NUCLEOTIDE SEQUENCE</scope>
</reference>
<dbReference type="OrthoDB" id="446173at2759"/>
<feature type="domain" description="Spondin-like TSP1" evidence="4">
    <location>
        <begin position="233"/>
        <end position="285"/>
    </location>
</feature>
<keyword evidence="1" id="KW-0732">Signal</keyword>
<feature type="domain" description="Spondin-like TSP1" evidence="4">
    <location>
        <begin position="291"/>
        <end position="339"/>
    </location>
</feature>
<gene>
    <name evidence="5" type="ORF">PGLA1383_LOCUS19842</name>
</gene>
<feature type="non-terminal residue" evidence="5">
    <location>
        <position position="437"/>
    </location>
</feature>
<dbReference type="InterPro" id="IPR000884">
    <property type="entry name" value="TSP1_rpt"/>
</dbReference>
<dbReference type="Pfam" id="PF19028">
    <property type="entry name" value="TSP1_spondin"/>
    <property type="match status" value="2"/>
</dbReference>